<evidence type="ECO:0000313" key="2">
    <source>
        <dbReference type="Proteomes" id="UP000302218"/>
    </source>
</evidence>
<dbReference type="Gene3D" id="3.40.1360.10">
    <property type="match status" value="1"/>
</dbReference>
<dbReference type="EMBL" id="CP040330">
    <property type="protein sequence ID" value="QCS43874.1"/>
    <property type="molecule type" value="Genomic_DNA"/>
</dbReference>
<sequence length="583" mass="65656">MRTQQCLTDLIEFWHECDTERVKEYITEERDWPEEMVDEFQLGWASPDCEPYQYLIDQGYSHEEIISTGAFTEDGSSLWNGRYVFPYFDSENKPVYAIARATGDKGGGAAGYDGHSEDFLSGKYAKLSHTKEYAHVDEPIWGLHSTDKTSNFVVIPEGIADAMAVDHHGLPVLTPVTTTFKDKHYDVLVDIFEEQNKSEVYLVPDSEPVQETCLYGVSAGVEGALTSAYNIYERTEDIEVYIAELPREKGVDKVDVDSFLSENSKAEFGEILKSAREASEWDAYEEIAADKKEAGSISDYEPVEADEVSAIYELTMDDVVPEDLGDRGANPLGHIGNSKNYFRRESEEVYYDFKRKVGYNALTFILCEIGERDVGNPKGPLTDEEVWKVWTYAKREELIAEEDRVPVKAMRHVAREEGLEPNEEGMLSTETYNHVLETIDDVIESGRQPIERNSAVEFYEDKSAYYNVDVDRVKSACPIIEDLDSFEADGIVWTADEVDGYLPTLALVALQTDYVETPLDTSWASDLTDEEFADLCSTARDSYLFTGKPPYRALLGIGQKLGLPQDEDGKLTNTGKEIASQAF</sequence>
<dbReference type="InterPro" id="IPR037068">
    <property type="entry name" value="DNA_primase_core_N_sf"/>
</dbReference>
<reference evidence="2" key="1">
    <citation type="submission" date="2019-05" db="EMBL/GenBank/DDBJ databases">
        <title>Genome sequence and methylation pattern of the halophilic Archaeon Natrinema versiforme BOL5-4.</title>
        <authorList>
            <person name="DasSarma P."/>
            <person name="Anton B.P."/>
            <person name="DasSarma S.L."/>
            <person name="Martinez F.L."/>
            <person name="Guzman D."/>
            <person name="Roberts R.J."/>
            <person name="DasSarma S."/>
        </authorList>
    </citation>
    <scope>NUCLEOTIDE SEQUENCE [LARGE SCALE GENOMIC DNA]</scope>
    <source>
        <strain evidence="2">BOL5-4</strain>
    </source>
</reference>
<proteinExistence type="predicted"/>
<dbReference type="GeneID" id="40266914"/>
<organism evidence="1 2">
    <name type="scientific">Natrinema versiforme</name>
    <dbReference type="NCBI Taxonomy" id="88724"/>
    <lineage>
        <taxon>Archaea</taxon>
        <taxon>Methanobacteriati</taxon>
        <taxon>Methanobacteriota</taxon>
        <taxon>Stenosarchaea group</taxon>
        <taxon>Halobacteria</taxon>
        <taxon>Halobacteriales</taxon>
        <taxon>Natrialbaceae</taxon>
        <taxon>Natrinema</taxon>
    </lineage>
</organism>
<dbReference type="AlphaFoldDB" id="A0A4P8WKK6"/>
<dbReference type="SUPFAM" id="SSF56731">
    <property type="entry name" value="DNA primase core"/>
    <property type="match status" value="1"/>
</dbReference>
<dbReference type="RefSeq" id="WP_138246324.1">
    <property type="nucleotide sequence ID" value="NZ_CP040330.1"/>
</dbReference>
<gene>
    <name evidence="1" type="ORF">FEJ81_16535</name>
</gene>
<dbReference type="OrthoDB" id="242746at2157"/>
<evidence type="ECO:0000313" key="1">
    <source>
        <dbReference type="EMBL" id="QCS43874.1"/>
    </source>
</evidence>
<dbReference type="KEGG" id="nvr:FEJ81_16535"/>
<protein>
    <submittedName>
        <fullName evidence="1">Uncharacterized protein</fullName>
    </submittedName>
</protein>
<accession>A0A4P8WKK6</accession>
<dbReference type="Gene3D" id="3.90.980.10">
    <property type="entry name" value="DNA primase, catalytic core, N-terminal domain"/>
    <property type="match status" value="1"/>
</dbReference>
<name>A0A4P8WKK6_9EURY</name>
<dbReference type="Proteomes" id="UP000302218">
    <property type="component" value="Chromosome"/>
</dbReference>